<dbReference type="Pfam" id="PF06299">
    <property type="entry name" value="DUF1045"/>
    <property type="match status" value="1"/>
</dbReference>
<dbReference type="RefSeq" id="WP_163892989.1">
    <property type="nucleotide sequence ID" value="NZ_JAAFYS010000002.1"/>
</dbReference>
<protein>
    <submittedName>
        <fullName evidence="1">DUF1045 domain-containing protein</fullName>
    </submittedName>
</protein>
<sequence>MRWTRYALYYTPPPGPLAAAGADWLGWSIDEGAARVQPALPLPRPGEAITEAPRRYGFHATLKPPFRLAGGRQPEELEAGARALCARLPPVRLAGLRLAALGPFLALVPEGETGPLGALAGALVEGLDSFRAPPAEADLARRRVSGLSARQEELLQRWGYPYVFEEFAFHMTLTGPLPEEERDAVASTLRTLFAPHLGPLTIDEITLAGEDEAGRFHSLARLPLAEAAG</sequence>
<evidence type="ECO:0000313" key="2">
    <source>
        <dbReference type="Proteomes" id="UP000474757"/>
    </source>
</evidence>
<accession>A0A6B2JYE6</accession>
<dbReference type="Gene3D" id="3.90.1140.10">
    <property type="entry name" value="Cyclic phosphodiesterase"/>
    <property type="match status" value="1"/>
</dbReference>
<dbReference type="Proteomes" id="UP000474757">
    <property type="component" value="Unassembled WGS sequence"/>
</dbReference>
<keyword evidence="2" id="KW-1185">Reference proteome</keyword>
<evidence type="ECO:0000313" key="1">
    <source>
        <dbReference type="EMBL" id="NDV01324.1"/>
    </source>
</evidence>
<reference evidence="1 2" key="1">
    <citation type="submission" date="2020-02" db="EMBL/GenBank/DDBJ databases">
        <title>Pseudoroseicyclus tamarix, sp. nov., isolated from offshore sediment of a Tamarix chinensis forest.</title>
        <authorList>
            <person name="Gai Y."/>
        </authorList>
    </citation>
    <scope>NUCLEOTIDE SEQUENCE [LARGE SCALE GENOMIC DNA]</scope>
    <source>
        <strain evidence="1 2">CLL3-39</strain>
    </source>
</reference>
<organism evidence="1 2">
    <name type="scientific">Pseudoroseicyclus tamaricis</name>
    <dbReference type="NCBI Taxonomy" id="2705421"/>
    <lineage>
        <taxon>Bacteria</taxon>
        <taxon>Pseudomonadati</taxon>
        <taxon>Pseudomonadota</taxon>
        <taxon>Alphaproteobacteria</taxon>
        <taxon>Rhodobacterales</taxon>
        <taxon>Paracoccaceae</taxon>
        <taxon>Pseudoroseicyclus</taxon>
    </lineage>
</organism>
<gene>
    <name evidence="1" type="ORF">GZA08_10145</name>
</gene>
<dbReference type="PIRSF" id="PIRSF033328">
    <property type="entry name" value="Phest_Mll4975"/>
    <property type="match status" value="1"/>
</dbReference>
<dbReference type="InterPro" id="IPR009389">
    <property type="entry name" value="DUF1045"/>
</dbReference>
<dbReference type="AlphaFoldDB" id="A0A6B2JYE6"/>
<name>A0A6B2JYE6_9RHOB</name>
<comment type="caution">
    <text evidence="1">The sequence shown here is derived from an EMBL/GenBank/DDBJ whole genome shotgun (WGS) entry which is preliminary data.</text>
</comment>
<dbReference type="NCBIfam" id="TIGR03223">
    <property type="entry name" value="Phn_opern_protn"/>
    <property type="match status" value="1"/>
</dbReference>
<proteinExistence type="predicted"/>
<dbReference type="EMBL" id="JAAGAB010000002">
    <property type="protein sequence ID" value="NDV01324.1"/>
    <property type="molecule type" value="Genomic_DNA"/>
</dbReference>